<dbReference type="AlphaFoldDB" id="A0A1R3GC04"/>
<protein>
    <submittedName>
        <fullName evidence="1">Uncharacterized protein</fullName>
    </submittedName>
</protein>
<dbReference type="EMBL" id="AWUE01022908">
    <property type="protein sequence ID" value="OMO55615.1"/>
    <property type="molecule type" value="Genomic_DNA"/>
</dbReference>
<evidence type="ECO:0000313" key="2">
    <source>
        <dbReference type="Proteomes" id="UP000187203"/>
    </source>
</evidence>
<sequence length="35" mass="4047">MQWKMSWLLELKAEEDDDLARCGTLPLTFCNVVCS</sequence>
<reference evidence="2" key="1">
    <citation type="submission" date="2013-09" db="EMBL/GenBank/DDBJ databases">
        <title>Corchorus olitorius genome sequencing.</title>
        <authorList>
            <person name="Alam M."/>
            <person name="Haque M.S."/>
            <person name="Islam M.S."/>
            <person name="Emdad E.M."/>
            <person name="Islam M.M."/>
            <person name="Ahmed B."/>
            <person name="Halim A."/>
            <person name="Hossen Q.M.M."/>
            <person name="Hossain M.Z."/>
            <person name="Ahmed R."/>
            <person name="Khan M.M."/>
            <person name="Islam R."/>
            <person name="Rashid M.M."/>
            <person name="Khan S.A."/>
            <person name="Rahman M.S."/>
            <person name="Alam M."/>
            <person name="Yahiya A.S."/>
            <person name="Khan M.S."/>
            <person name="Azam M.S."/>
            <person name="Haque T."/>
            <person name="Lashkar M.Z.H."/>
            <person name="Akhand A.I."/>
            <person name="Morshed G."/>
            <person name="Roy S."/>
            <person name="Uddin K.S."/>
            <person name="Rabeya T."/>
            <person name="Hossain A.S."/>
            <person name="Chowdhury A."/>
            <person name="Snigdha A.R."/>
            <person name="Mortoza M.S."/>
            <person name="Matin S.A."/>
            <person name="Hoque S.M.E."/>
            <person name="Islam M.K."/>
            <person name="Roy D.K."/>
            <person name="Haider R."/>
            <person name="Moosa M.M."/>
            <person name="Elias S.M."/>
            <person name="Hasan A.M."/>
            <person name="Jahan S."/>
            <person name="Shafiuddin M."/>
            <person name="Mahmood N."/>
            <person name="Shommy N.S."/>
        </authorList>
    </citation>
    <scope>NUCLEOTIDE SEQUENCE [LARGE SCALE GENOMIC DNA]</scope>
    <source>
        <strain evidence="2">cv. O-4</strain>
    </source>
</reference>
<dbReference type="Proteomes" id="UP000187203">
    <property type="component" value="Unassembled WGS sequence"/>
</dbReference>
<accession>A0A1R3GC04</accession>
<gene>
    <name evidence="1" type="ORF">COLO4_35908</name>
</gene>
<name>A0A1R3GC04_9ROSI</name>
<keyword evidence="2" id="KW-1185">Reference proteome</keyword>
<evidence type="ECO:0000313" key="1">
    <source>
        <dbReference type="EMBL" id="OMO55615.1"/>
    </source>
</evidence>
<organism evidence="1 2">
    <name type="scientific">Corchorus olitorius</name>
    <dbReference type="NCBI Taxonomy" id="93759"/>
    <lineage>
        <taxon>Eukaryota</taxon>
        <taxon>Viridiplantae</taxon>
        <taxon>Streptophyta</taxon>
        <taxon>Embryophyta</taxon>
        <taxon>Tracheophyta</taxon>
        <taxon>Spermatophyta</taxon>
        <taxon>Magnoliopsida</taxon>
        <taxon>eudicotyledons</taxon>
        <taxon>Gunneridae</taxon>
        <taxon>Pentapetalae</taxon>
        <taxon>rosids</taxon>
        <taxon>malvids</taxon>
        <taxon>Malvales</taxon>
        <taxon>Malvaceae</taxon>
        <taxon>Grewioideae</taxon>
        <taxon>Apeibeae</taxon>
        <taxon>Corchorus</taxon>
    </lineage>
</organism>
<comment type="caution">
    <text evidence="1">The sequence shown here is derived from an EMBL/GenBank/DDBJ whole genome shotgun (WGS) entry which is preliminary data.</text>
</comment>
<proteinExistence type="predicted"/>